<dbReference type="CDD" id="cd18808">
    <property type="entry name" value="SF1_C_Upf1"/>
    <property type="match status" value="1"/>
</dbReference>
<dbReference type="Gene3D" id="3.40.50.300">
    <property type="entry name" value="P-loop containing nucleotide triphosphate hydrolases"/>
    <property type="match status" value="2"/>
</dbReference>
<protein>
    <submittedName>
        <fullName evidence="9">Uncharacterized protein</fullName>
    </submittedName>
</protein>
<feature type="coiled-coil region" evidence="5">
    <location>
        <begin position="2326"/>
        <end position="2372"/>
    </location>
</feature>
<feature type="compositionally biased region" description="Basic and acidic residues" evidence="6">
    <location>
        <begin position="1449"/>
        <end position="1661"/>
    </location>
</feature>
<evidence type="ECO:0000313" key="9">
    <source>
        <dbReference type="EMBL" id="KAK3098590.1"/>
    </source>
</evidence>
<feature type="compositionally biased region" description="Acidic residues" evidence="6">
    <location>
        <begin position="729"/>
        <end position="741"/>
    </location>
</feature>
<feature type="compositionally biased region" description="Polar residues" evidence="6">
    <location>
        <begin position="997"/>
        <end position="1008"/>
    </location>
</feature>
<feature type="compositionally biased region" description="Polar residues" evidence="6">
    <location>
        <begin position="584"/>
        <end position="601"/>
    </location>
</feature>
<keyword evidence="4" id="KW-0067">ATP-binding</keyword>
<evidence type="ECO:0000256" key="5">
    <source>
        <dbReference type="SAM" id="Coils"/>
    </source>
</evidence>
<dbReference type="Proteomes" id="UP001186944">
    <property type="component" value="Unassembled WGS sequence"/>
</dbReference>
<feature type="compositionally biased region" description="Basic and acidic residues" evidence="6">
    <location>
        <begin position="1718"/>
        <end position="1735"/>
    </location>
</feature>
<feature type="compositionally biased region" description="Low complexity" evidence="6">
    <location>
        <begin position="432"/>
        <end position="451"/>
    </location>
</feature>
<keyword evidence="10" id="KW-1185">Reference proteome</keyword>
<feature type="region of interest" description="Disordered" evidence="6">
    <location>
        <begin position="1786"/>
        <end position="1809"/>
    </location>
</feature>
<feature type="compositionally biased region" description="Basic and acidic residues" evidence="6">
    <location>
        <begin position="715"/>
        <end position="728"/>
    </location>
</feature>
<feature type="compositionally biased region" description="Basic residues" evidence="6">
    <location>
        <begin position="1662"/>
        <end position="1691"/>
    </location>
</feature>
<feature type="region of interest" description="Disordered" evidence="6">
    <location>
        <begin position="1137"/>
        <end position="1343"/>
    </location>
</feature>
<dbReference type="FunFam" id="3.40.50.300:FF:000326">
    <property type="entry name" value="P-loop containing nucleoside triphosphate hydrolase"/>
    <property type="match status" value="1"/>
</dbReference>
<dbReference type="CDD" id="cd18042">
    <property type="entry name" value="DEXXQc_SETX"/>
    <property type="match status" value="1"/>
</dbReference>
<dbReference type="Pfam" id="PF13087">
    <property type="entry name" value="AAA_12"/>
    <property type="match status" value="1"/>
</dbReference>
<feature type="compositionally biased region" description="Basic residues" evidence="6">
    <location>
        <begin position="193"/>
        <end position="203"/>
    </location>
</feature>
<feature type="compositionally biased region" description="Polar residues" evidence="6">
    <location>
        <begin position="1229"/>
        <end position="1244"/>
    </location>
</feature>
<accession>A0AA88YB43</accession>
<dbReference type="InterPro" id="IPR027417">
    <property type="entry name" value="P-loop_NTPase"/>
</dbReference>
<feature type="compositionally biased region" description="Low complexity" evidence="6">
    <location>
        <begin position="517"/>
        <end position="529"/>
    </location>
</feature>
<feature type="compositionally biased region" description="Polar residues" evidence="6">
    <location>
        <begin position="1942"/>
        <end position="1952"/>
    </location>
</feature>
<feature type="compositionally biased region" description="Polar residues" evidence="6">
    <location>
        <begin position="1415"/>
        <end position="1431"/>
    </location>
</feature>
<name>A0AA88YB43_PINIB</name>
<feature type="region of interest" description="Disordered" evidence="6">
    <location>
        <begin position="1356"/>
        <end position="1746"/>
    </location>
</feature>
<keyword evidence="1" id="KW-0547">Nucleotide-binding</keyword>
<dbReference type="GO" id="GO:0016787">
    <property type="term" value="F:hydrolase activity"/>
    <property type="evidence" value="ECO:0007669"/>
    <property type="project" value="UniProtKB-KW"/>
</dbReference>
<feature type="compositionally biased region" description="Basic and acidic residues" evidence="6">
    <location>
        <begin position="1257"/>
        <end position="1287"/>
    </location>
</feature>
<feature type="compositionally biased region" description="Basic and acidic residues" evidence="6">
    <location>
        <begin position="1385"/>
        <end position="1396"/>
    </location>
</feature>
<dbReference type="InterPro" id="IPR047187">
    <property type="entry name" value="SF1_C_Upf1"/>
</dbReference>
<sequence length="2719" mass="305291">MSESDGNDSVGIATSGSDTCIPLKKKYFGLKYTQIQSRQKLLEKTSKRCNQVTKDTENVEIKELYQQNGDGHRFVQNGERILIEQKLPRNSCVNNNSAMAKNVRKNSWLNSARQDGSSLKLGNITVRSVVSQPQREKTKVSVTEDSDNCIIQEVESDEEVREVGLKRKNESYSSDSATSIIYMDDSIEERSKKPAKKKKKTNTPKKQSANSDVIKEDQAANQENKMSARKPVTKRKILSDSGQDGKDKKGRKRTPTKKQKIDKDVISETSSSDSEMNLGPTHRNSRVKSGLRKSGPEQGNRLGDLTKNDGENIFSQVINARGNSSESSDATILENSSDATILGSSLEGSFSIKQPLVKLPSIHLRLSDEDEGKSGPSTSTKSSSNNQTALHSRDVPSRSSSLEDEDSQPLLEPSVPVNPHLYHQDLPSISPLSRLKNNKLSLNKNKRNNSSVDSTPQKEKLHTNSHQNGDNSSRGRATQNEIVTTNKKVYSDSSSDTDLDLPLETIVKKKRTTLDNSSITSQTKTTTSESRGERNVDKMELQVEPSVEEDSAADVTTLTNLKPKGIIKNTSRSSTEMSEVIPYQASTSSKGGVVQKSTTTNHDTEGCDSVRHHDTASVNTVTDSEIGRQIKQEVDEVNVKLLKQWSGAGYTQEDDTILIDSDSDDEDLFEGFSQQTVGLSLGNEVESSQDIDHSQELQELLDLSDTEIDDQLYMKEIKQEPSPEKTSGEEDGNVEDDDDPELFSSDESMYSLEEDERYGYDVATQVSPDFVRANGGDEFIGDSPTLDCQDPFSDDDELENYGFDTVAQTAGVDPYFSATQVMGGQSSADDPYNMATQADGVRATSPFSADTQVEIDIKPEYLAATQRDVDVSGVKRHGKKGSDVIDLTEDDDTGSMSSSEHDNTDSNDVRKSKEELLEKDTSTYRCPVCDEDVECNNLIEMEEHIDICLNISTIKEIEEKEEIPVIRKSNRRSSPRVQETFIGDSAEKDTDVKKNKSPSCRVQDTTIGDSAIRSEKNTDVKRNKSPSHKVKETTKGESAISSEEDTEDFYGAQTQAIPCHKENTDQTNTDDPYMAQTQVDDMYRDLSDDSDDDINDKYLAATQIDADVLSKSVKSNSRMRKDSEEDADIDLYGAMTQVDGDRVMSPDQDDPYITETVEDTGLGTLGDDDLYSAQTQVDVDMISHSSEDENQEESVVDKQQDHTQDKPNDAKRDQRIGANRTPSRPELVGQSSSLIRIRQLSNSGRKPILVSPQKLKSLSEKRQEFKQQKEKEKSSDAEKSTGLDKSKFYSSKNLFEKFSSDAGSSRPNIDEKKRQNSGGWMSKSEAQQKRKRHKSKDVVDDSTALKRAMMNAKCQLNDRKFHTALHPEPVIRRSVSSTSTSSQSEDVRPPKLEEIMKLGLPVLEYENKDQREDNSSALIQESTNSEVSASQKNKEAHSKSSVQSSGKNDGLKKDSMSKKSSNHGKESASKNHVKDKSVEKEPKDKNKEGERKRSIESKESSSSDKKEKKDKRSENKDSSKQEIVKGDSKEKEKRTSSGEKLSRSTDREKSKKDSKHGQDHRSDKSADRRDSKEYDKDSKRCKENKKDSERNKENNKDSERNKENNKDSKRHKENDKDSVERHKENDKDSQRNKENDKDSKRHKEPNKDSDRHKDCRKDDKHSSHHSSSSHRHSSKHRHHKDHKSSSHRHRHGSGDSKKEKTTSSSDDGKVEGNVSSSHKAEGIEKEQSNNVKTKESLPSSVDRSAGVIKHKEVAIDLNHNSEASTSDKVVSCDNSLVSDNSLVTTKVSGEKESNSNELSNASVSDRETFSSKLQNAKVDVFVSSQECSKDVHNDVETVEIEPQSEVSESERKRHYEKFIIKKKSSLKGILKDPTKPSEKEKRNVTFKSVDKPTAQERTQRYIRNLTEKGPLQPQRRSSINIPTTMSETNTTLKSQRGVPGPSGSSMGRQTNVPVTERPNLMEKLPLGSNAVPTQAKLQQLQQKAMKAHAGNKSKPKSKIKVLYTERVKSSEKLRRLKFYGVLKKKDADELRSMDVMSDGGLVIMHMWGQHQQNSNGPILRPEQQKPTYSLQLCMVERVNYYTRDSDKMQTLNTFPLFNEEEAVKSKDFVVVLFIMKGRASYFQPLQDKFCYIEPIVSLVSTMRQLTAMTSLPNSPLCKHILDPKDMAVFGTMWNPSDVGHFQSISKYNYSQRQAIDMAGRLSVTPPSLPKIMLLQGPPGSGKSHTIVGMVDRIIQETHRQGCICLCAPSNAAIDVIVKKLMEYKKTMLRKSGKELYNLGIVRIGKPSTMLPEVKPIALNELVQANLKEDAVKQHMQNIPPSVRDDLSVKKQRIKILNDQLSVLETRGKHMQARKVMSDINKERKLLEDMERQYLPQLPKASYAQEYEMRRKVLLKADIICGTLNSFGSDSVRDIISSGIQGNKFRFTCAIIDEACQANELDCLIPLVYGITKLILVGDPEQLPPTVLSQKAEEKRFGQSLFERFYDYFKLTYTDDKSNPTLMLDIQYRMDQEIASFPSRYIYDEKLKTDSCVALRESPMKPYLLYDVEDSQENQSQISGSISNVTEAEFIVELTAYILENKWVAAHDIGIIAPYKNQKLLLLNELRRHKLKAMCNVEVGTVDGFQGREKRVIILSCVRAKSDSGSIGFMANRRRMNVALTRAKIALYIVGHLDSLKDANREWRELINDAESRNLIVNVEAQRHFKRAIQMCSSPSKTLR</sequence>
<feature type="region of interest" description="Disordered" evidence="6">
    <location>
        <begin position="1925"/>
        <end position="1952"/>
    </location>
</feature>
<feature type="compositionally biased region" description="Basic and acidic residues" evidence="6">
    <location>
        <begin position="1012"/>
        <end position="1022"/>
    </location>
</feature>
<feature type="compositionally biased region" description="Basic and acidic residues" evidence="6">
    <location>
        <begin position="1692"/>
        <end position="1710"/>
    </location>
</feature>
<feature type="compositionally biased region" description="Polar residues" evidence="6">
    <location>
        <begin position="1925"/>
        <end position="1934"/>
    </location>
</feature>
<keyword evidence="2" id="KW-0378">Hydrolase</keyword>
<feature type="region of interest" description="Disordered" evidence="6">
    <location>
        <begin position="366"/>
        <end position="538"/>
    </location>
</feature>
<evidence type="ECO:0000256" key="6">
    <source>
        <dbReference type="SAM" id="MobiDB-lite"/>
    </source>
</evidence>
<feature type="compositionally biased region" description="Polar residues" evidence="6">
    <location>
        <begin position="464"/>
        <end position="488"/>
    </location>
</feature>
<gene>
    <name evidence="9" type="ORF">FSP39_021052</name>
</gene>
<keyword evidence="3" id="KW-0347">Helicase</keyword>
<feature type="region of interest" description="Disordered" evidence="6">
    <location>
        <begin position="873"/>
        <end position="912"/>
    </location>
</feature>
<dbReference type="GO" id="GO:0001147">
    <property type="term" value="F:transcription termination site sequence-specific DNA binding"/>
    <property type="evidence" value="ECO:0007669"/>
    <property type="project" value="TreeGrafter"/>
</dbReference>
<evidence type="ECO:0000256" key="1">
    <source>
        <dbReference type="ARBA" id="ARBA00022741"/>
    </source>
</evidence>
<dbReference type="InterPro" id="IPR045055">
    <property type="entry name" value="DNA2/NAM7-like"/>
</dbReference>
<feature type="domain" description="DNA2/NAM7 helicase helicase" evidence="7">
    <location>
        <begin position="2187"/>
        <end position="2469"/>
    </location>
</feature>
<dbReference type="InterPro" id="IPR041679">
    <property type="entry name" value="DNA2/NAM7-like_C"/>
</dbReference>
<evidence type="ECO:0000259" key="7">
    <source>
        <dbReference type="Pfam" id="PF13086"/>
    </source>
</evidence>
<evidence type="ECO:0000256" key="3">
    <source>
        <dbReference type="ARBA" id="ARBA00022806"/>
    </source>
</evidence>
<dbReference type="GO" id="GO:0016604">
    <property type="term" value="C:nuclear body"/>
    <property type="evidence" value="ECO:0007669"/>
    <property type="project" value="TreeGrafter"/>
</dbReference>
<dbReference type="SUPFAM" id="SSF52540">
    <property type="entry name" value="P-loop containing nucleoside triphosphate hydrolases"/>
    <property type="match status" value="1"/>
</dbReference>
<dbReference type="EMBL" id="VSWD01000007">
    <property type="protein sequence ID" value="KAK3098590.1"/>
    <property type="molecule type" value="Genomic_DNA"/>
</dbReference>
<feature type="region of interest" description="Disordered" evidence="6">
    <location>
        <begin position="569"/>
        <end position="622"/>
    </location>
</feature>
<feature type="compositionally biased region" description="Basic and acidic residues" evidence="6">
    <location>
        <begin position="985"/>
        <end position="994"/>
    </location>
</feature>
<evidence type="ECO:0000256" key="2">
    <source>
        <dbReference type="ARBA" id="ARBA00022801"/>
    </source>
</evidence>
<feature type="compositionally biased region" description="Basic and acidic residues" evidence="6">
    <location>
        <begin position="1405"/>
        <end position="1414"/>
    </location>
</feature>
<evidence type="ECO:0000313" key="10">
    <source>
        <dbReference type="Proteomes" id="UP001186944"/>
    </source>
</evidence>
<evidence type="ECO:0000256" key="4">
    <source>
        <dbReference type="ARBA" id="ARBA00022840"/>
    </source>
</evidence>
<dbReference type="GO" id="GO:0005694">
    <property type="term" value="C:chromosome"/>
    <property type="evidence" value="ECO:0007669"/>
    <property type="project" value="UniProtKB-ARBA"/>
</dbReference>
<feature type="domain" description="DNA2/NAM7 helicase-like C-terminal" evidence="8">
    <location>
        <begin position="2477"/>
        <end position="2671"/>
    </location>
</feature>
<feature type="region of interest" description="Disordered" evidence="6">
    <location>
        <begin position="715"/>
        <end position="748"/>
    </location>
</feature>
<keyword evidence="5" id="KW-0175">Coiled coil</keyword>
<feature type="compositionally biased region" description="Low complexity" evidence="6">
    <location>
        <begin position="1374"/>
        <end position="1384"/>
    </location>
</feature>
<feature type="compositionally biased region" description="Basic residues" evidence="6">
    <location>
        <begin position="248"/>
        <end position="258"/>
    </location>
</feature>
<feature type="compositionally biased region" description="Low complexity" evidence="6">
    <location>
        <begin position="374"/>
        <end position="386"/>
    </location>
</feature>
<feature type="region of interest" description="Disordered" evidence="6">
    <location>
        <begin position="1869"/>
        <end position="1897"/>
    </location>
</feature>
<dbReference type="PANTHER" id="PTHR10887">
    <property type="entry name" value="DNA2/NAM7 HELICASE FAMILY"/>
    <property type="match status" value="1"/>
</dbReference>
<proteinExistence type="predicted"/>
<feature type="region of interest" description="Disordered" evidence="6">
    <location>
        <begin position="966"/>
        <end position="1045"/>
    </location>
</feature>
<organism evidence="9 10">
    <name type="scientific">Pinctada imbricata</name>
    <name type="common">Atlantic pearl-oyster</name>
    <name type="synonym">Pinctada martensii</name>
    <dbReference type="NCBI Taxonomy" id="66713"/>
    <lineage>
        <taxon>Eukaryota</taxon>
        <taxon>Metazoa</taxon>
        <taxon>Spiralia</taxon>
        <taxon>Lophotrochozoa</taxon>
        <taxon>Mollusca</taxon>
        <taxon>Bivalvia</taxon>
        <taxon>Autobranchia</taxon>
        <taxon>Pteriomorphia</taxon>
        <taxon>Pterioida</taxon>
        <taxon>Pterioidea</taxon>
        <taxon>Pteriidae</taxon>
        <taxon>Pinctada</taxon>
    </lineage>
</organism>
<feature type="compositionally biased region" description="Basic residues" evidence="6">
    <location>
        <begin position="227"/>
        <end position="236"/>
    </location>
</feature>
<dbReference type="Pfam" id="PF13086">
    <property type="entry name" value="AAA_11"/>
    <property type="match status" value="1"/>
</dbReference>
<dbReference type="PANTHER" id="PTHR10887:SF495">
    <property type="entry name" value="HELICASE SENATAXIN ISOFORM X1-RELATED"/>
    <property type="match status" value="1"/>
</dbReference>
<dbReference type="GO" id="GO:0006369">
    <property type="term" value="P:termination of RNA polymerase II transcription"/>
    <property type="evidence" value="ECO:0007669"/>
    <property type="project" value="TreeGrafter"/>
</dbReference>
<dbReference type="GO" id="GO:0005524">
    <property type="term" value="F:ATP binding"/>
    <property type="evidence" value="ECO:0007669"/>
    <property type="project" value="UniProtKB-KW"/>
</dbReference>
<evidence type="ECO:0000259" key="8">
    <source>
        <dbReference type="Pfam" id="PF13087"/>
    </source>
</evidence>
<reference evidence="9" key="1">
    <citation type="submission" date="2019-08" db="EMBL/GenBank/DDBJ databases">
        <title>The improved chromosome-level genome for the pearl oyster Pinctada fucata martensii using PacBio sequencing and Hi-C.</title>
        <authorList>
            <person name="Zheng Z."/>
        </authorList>
    </citation>
    <scope>NUCLEOTIDE SEQUENCE</scope>
    <source>
        <strain evidence="9">ZZ-2019</strain>
        <tissue evidence="9">Adductor muscle</tissue>
    </source>
</reference>
<feature type="compositionally biased region" description="Acidic residues" evidence="6">
    <location>
        <begin position="1147"/>
        <end position="1158"/>
    </location>
</feature>
<feature type="compositionally biased region" description="Basic and acidic residues" evidence="6">
    <location>
        <begin position="602"/>
        <end position="615"/>
    </location>
</feature>
<dbReference type="GO" id="GO:0004386">
    <property type="term" value="F:helicase activity"/>
    <property type="evidence" value="ECO:0007669"/>
    <property type="project" value="UniProtKB-KW"/>
</dbReference>
<feature type="compositionally biased region" description="Basic and acidic residues" evidence="6">
    <location>
        <begin position="1195"/>
        <end position="1215"/>
    </location>
</feature>
<dbReference type="InterPro" id="IPR041677">
    <property type="entry name" value="DNA2/NAM7_AAA_11"/>
</dbReference>
<feature type="compositionally biased region" description="Basic and acidic residues" evidence="6">
    <location>
        <begin position="899"/>
        <end position="912"/>
    </location>
</feature>
<comment type="caution">
    <text evidence="9">The sequence shown here is derived from an EMBL/GenBank/DDBJ whole genome shotgun (WGS) entry which is preliminary data.</text>
</comment>
<feature type="region of interest" description="Disordered" evidence="6">
    <location>
        <begin position="183"/>
        <end position="309"/>
    </location>
</feature>